<dbReference type="RefSeq" id="WP_090173329.1">
    <property type="nucleotide sequence ID" value="NZ_FMXR01000008.1"/>
</dbReference>
<dbReference type="STRING" id="1732.SAMN02910417_01249"/>
<protein>
    <submittedName>
        <fullName evidence="1">Uncharacterized protein</fullName>
    </submittedName>
</protein>
<gene>
    <name evidence="1" type="ORF">SAMN02910417_01249</name>
</gene>
<name>A0A1G6B6U3_EUBOX</name>
<evidence type="ECO:0000313" key="2">
    <source>
        <dbReference type="Proteomes" id="UP000199228"/>
    </source>
</evidence>
<accession>A0A1G6B6U3</accession>
<organism evidence="1 2">
    <name type="scientific">Eubacterium oxidoreducens</name>
    <dbReference type="NCBI Taxonomy" id="1732"/>
    <lineage>
        <taxon>Bacteria</taxon>
        <taxon>Bacillati</taxon>
        <taxon>Bacillota</taxon>
        <taxon>Clostridia</taxon>
        <taxon>Eubacteriales</taxon>
        <taxon>Eubacteriaceae</taxon>
        <taxon>Eubacterium</taxon>
    </lineage>
</organism>
<evidence type="ECO:0000313" key="1">
    <source>
        <dbReference type="EMBL" id="SDB16377.1"/>
    </source>
</evidence>
<dbReference type="AlphaFoldDB" id="A0A1G6B6U3"/>
<dbReference type="EMBL" id="FMXR01000008">
    <property type="protein sequence ID" value="SDB16377.1"/>
    <property type="molecule type" value="Genomic_DNA"/>
</dbReference>
<keyword evidence="2" id="KW-1185">Reference proteome</keyword>
<reference evidence="1 2" key="1">
    <citation type="submission" date="2016-10" db="EMBL/GenBank/DDBJ databases">
        <authorList>
            <person name="de Groot N.N."/>
        </authorList>
    </citation>
    <scope>NUCLEOTIDE SEQUENCE [LARGE SCALE GENOMIC DNA]</scope>
    <source>
        <strain evidence="1 2">DSM 3217</strain>
    </source>
</reference>
<proteinExistence type="predicted"/>
<dbReference type="OrthoDB" id="2082445at2"/>
<dbReference type="Proteomes" id="UP000199228">
    <property type="component" value="Unassembled WGS sequence"/>
</dbReference>
<sequence length="144" mass="16687">MFKLKYQVSSNKVDLIELDDGAFSNSEIAEIKPILEKLMIENPRLTFARKHKAGYFENVPNELVTDIAFITDSVLSDCWQYCPITTLEEIEKPDRRPYIGALNLINTLLNHSLQSYRRILELESIIKEFRDVYGDLPSEIFGEE</sequence>